<name>A0ABP7DFF8_9SPHN</name>
<protein>
    <submittedName>
        <fullName evidence="2">Uncharacterized protein</fullName>
    </submittedName>
</protein>
<feature type="region of interest" description="Disordered" evidence="1">
    <location>
        <begin position="1"/>
        <end position="57"/>
    </location>
</feature>
<evidence type="ECO:0000313" key="2">
    <source>
        <dbReference type="EMBL" id="GAA3703561.1"/>
    </source>
</evidence>
<keyword evidence="3" id="KW-1185">Reference proteome</keyword>
<accession>A0ABP7DFF8</accession>
<dbReference type="Proteomes" id="UP001500523">
    <property type="component" value="Unassembled WGS sequence"/>
</dbReference>
<evidence type="ECO:0000256" key="1">
    <source>
        <dbReference type="SAM" id="MobiDB-lite"/>
    </source>
</evidence>
<feature type="compositionally biased region" description="Basic and acidic residues" evidence="1">
    <location>
        <begin position="1"/>
        <end position="18"/>
    </location>
</feature>
<organism evidence="2 3">
    <name type="scientific">Sphingomonas cynarae</name>
    <dbReference type="NCBI Taxonomy" id="930197"/>
    <lineage>
        <taxon>Bacteria</taxon>
        <taxon>Pseudomonadati</taxon>
        <taxon>Pseudomonadota</taxon>
        <taxon>Alphaproteobacteria</taxon>
        <taxon>Sphingomonadales</taxon>
        <taxon>Sphingomonadaceae</taxon>
        <taxon>Sphingomonas</taxon>
    </lineage>
</organism>
<proteinExistence type="predicted"/>
<sequence length="125" mass="13794">MGESRFADTDDPDIRRLDQMNAGGAGNEARKPGGGHPSRGATSEDHDPDPIPFRQCLSPSQAVPCAIRMSQKQRRRNTYIKFRYFACDDFAVAVAVLDSRAMVPAGQNADQIFPARIGKRSRDED</sequence>
<reference evidence="3" key="1">
    <citation type="journal article" date="2019" name="Int. J. Syst. Evol. Microbiol.">
        <title>The Global Catalogue of Microorganisms (GCM) 10K type strain sequencing project: providing services to taxonomists for standard genome sequencing and annotation.</title>
        <authorList>
            <consortium name="The Broad Institute Genomics Platform"/>
            <consortium name="The Broad Institute Genome Sequencing Center for Infectious Disease"/>
            <person name="Wu L."/>
            <person name="Ma J."/>
        </authorList>
    </citation>
    <scope>NUCLEOTIDE SEQUENCE [LARGE SCALE GENOMIC DNA]</scope>
    <source>
        <strain evidence="3">JCM 17498</strain>
    </source>
</reference>
<comment type="caution">
    <text evidence="2">The sequence shown here is derived from an EMBL/GenBank/DDBJ whole genome shotgun (WGS) entry which is preliminary data.</text>
</comment>
<dbReference type="EMBL" id="BAABBF010000002">
    <property type="protein sequence ID" value="GAA3703561.1"/>
    <property type="molecule type" value="Genomic_DNA"/>
</dbReference>
<evidence type="ECO:0000313" key="3">
    <source>
        <dbReference type="Proteomes" id="UP001500523"/>
    </source>
</evidence>
<gene>
    <name evidence="2" type="ORF">GCM10022268_11540</name>
</gene>